<keyword evidence="2" id="KW-1133">Transmembrane helix</keyword>
<organism evidence="3 4">
    <name type="scientific">Plantibacter cousiniae</name>
    <name type="common">nom. nud.</name>
    <dbReference type="NCBI Taxonomy" id="199709"/>
    <lineage>
        <taxon>Bacteria</taxon>
        <taxon>Bacillati</taxon>
        <taxon>Actinomycetota</taxon>
        <taxon>Actinomycetes</taxon>
        <taxon>Micrococcales</taxon>
        <taxon>Microbacteriaceae</taxon>
        <taxon>Plantibacter</taxon>
    </lineage>
</organism>
<keyword evidence="4" id="KW-1185">Reference proteome</keyword>
<dbReference type="Proteomes" id="UP000190827">
    <property type="component" value="Unassembled WGS sequence"/>
</dbReference>
<sequence length="407" mass="42752">MAAVMSTDPPTAARPGAAQTPTGSIRTPRQRLGSVIMPALRPWRLMLALKVAIAATAAWFLGSLLPGELGEFSYYAPLGALVSLTPTLMDSVRSSIQTLVGLGLGIGLAWALIVSPAPGWVSVALSVGLGTLLAGLPGLGQGRDYVPIAALFVIIIGGANANDFSAGYLVQMALGVLVGLLVNLLIMPPLFVRESAAGIAAARARMVDALRSMANTMRAEETPSPDDPPAWDAALSTIRHDIDAARRLVRDAAESRRANPRTRWNKHDFRGDEGALAALERIAPAVVDIGDALRAALWGIPVPVRLGPEVRSTLAEALDAAADLVDAAIDDERLPEALRTADQALVALRSAVRSAHVDAVNRAAAQTDSGEEPTADPADDPGGENLLFSLRRIYAEVESSKRTDRSE</sequence>
<feature type="compositionally biased region" description="Acidic residues" evidence="1">
    <location>
        <begin position="369"/>
        <end position="382"/>
    </location>
</feature>
<protein>
    <submittedName>
        <fullName evidence="3">Uncharacterized membrane protein YgaE, UPF0421/DUF939 family</fullName>
    </submittedName>
</protein>
<keyword evidence="2" id="KW-0472">Membrane</keyword>
<evidence type="ECO:0000313" key="4">
    <source>
        <dbReference type="Proteomes" id="UP000190827"/>
    </source>
</evidence>
<feature type="transmembrane region" description="Helical" evidence="2">
    <location>
        <begin position="145"/>
        <end position="162"/>
    </location>
</feature>
<evidence type="ECO:0000313" key="3">
    <source>
        <dbReference type="EMBL" id="SKC43047.1"/>
    </source>
</evidence>
<evidence type="ECO:0000256" key="1">
    <source>
        <dbReference type="SAM" id="MobiDB-lite"/>
    </source>
</evidence>
<feature type="region of interest" description="Disordered" evidence="1">
    <location>
        <begin position="1"/>
        <end position="26"/>
    </location>
</feature>
<keyword evidence="2" id="KW-0812">Transmembrane</keyword>
<feature type="transmembrane region" description="Helical" evidence="2">
    <location>
        <begin position="119"/>
        <end position="138"/>
    </location>
</feature>
<gene>
    <name evidence="3" type="ORF">SAMN06295973_0856</name>
</gene>
<comment type="caution">
    <text evidence="3">The sequence shown here is derived from an EMBL/GenBank/DDBJ whole genome shotgun (WGS) entry which is preliminary data.</text>
</comment>
<evidence type="ECO:0000256" key="2">
    <source>
        <dbReference type="SAM" id="Phobius"/>
    </source>
</evidence>
<accession>A0ABY1LHY8</accession>
<feature type="transmembrane region" description="Helical" evidence="2">
    <location>
        <begin position="168"/>
        <end position="186"/>
    </location>
</feature>
<feature type="region of interest" description="Disordered" evidence="1">
    <location>
        <begin position="362"/>
        <end position="385"/>
    </location>
</feature>
<dbReference type="EMBL" id="FUZO01000001">
    <property type="protein sequence ID" value="SKC43047.1"/>
    <property type="molecule type" value="Genomic_DNA"/>
</dbReference>
<feature type="transmembrane region" description="Helical" evidence="2">
    <location>
        <begin position="47"/>
        <end position="66"/>
    </location>
</feature>
<feature type="transmembrane region" description="Helical" evidence="2">
    <location>
        <begin position="96"/>
        <end position="113"/>
    </location>
</feature>
<reference evidence="3 4" key="1">
    <citation type="submission" date="2017-02" db="EMBL/GenBank/DDBJ databases">
        <authorList>
            <person name="Varghese N."/>
            <person name="Submissions S."/>
        </authorList>
    </citation>
    <scope>NUCLEOTIDE SEQUENCE [LARGE SCALE GENOMIC DNA]</scope>
    <source>
        <strain evidence="3 4">VKM Ac-1787</strain>
    </source>
</reference>
<name>A0ABY1LHY8_9MICO</name>
<proteinExistence type="predicted"/>